<evidence type="ECO:0000256" key="1">
    <source>
        <dbReference type="SAM" id="MobiDB-lite"/>
    </source>
</evidence>
<protein>
    <submittedName>
        <fullName evidence="2">Uncharacterized protein</fullName>
    </submittedName>
</protein>
<evidence type="ECO:0000313" key="2">
    <source>
        <dbReference type="EMBL" id="CAD9101553.1"/>
    </source>
</evidence>
<dbReference type="AlphaFoldDB" id="A0A7S1LDR7"/>
<name>A0A7S1LDR7_ALECA</name>
<reference evidence="2" key="1">
    <citation type="submission" date="2021-01" db="EMBL/GenBank/DDBJ databases">
        <authorList>
            <person name="Corre E."/>
            <person name="Pelletier E."/>
            <person name="Niang G."/>
            <person name="Scheremetjew M."/>
            <person name="Finn R."/>
            <person name="Kale V."/>
            <person name="Holt S."/>
            <person name="Cochrane G."/>
            <person name="Meng A."/>
            <person name="Brown T."/>
            <person name="Cohen L."/>
        </authorList>
    </citation>
    <scope>NUCLEOTIDE SEQUENCE</scope>
    <source>
        <strain evidence="2">OF101</strain>
    </source>
</reference>
<feature type="compositionally biased region" description="Acidic residues" evidence="1">
    <location>
        <begin position="91"/>
        <end position="106"/>
    </location>
</feature>
<feature type="compositionally biased region" description="Low complexity" evidence="1">
    <location>
        <begin position="182"/>
        <end position="192"/>
    </location>
</feature>
<feature type="region of interest" description="Disordered" evidence="1">
    <location>
        <begin position="158"/>
        <end position="219"/>
    </location>
</feature>
<feature type="region of interest" description="Disordered" evidence="1">
    <location>
        <begin position="1"/>
        <end position="126"/>
    </location>
</feature>
<organism evidence="2">
    <name type="scientific">Alexandrium catenella</name>
    <name type="common">Red tide dinoflagellate</name>
    <name type="synonym">Gonyaulax catenella</name>
    <dbReference type="NCBI Taxonomy" id="2925"/>
    <lineage>
        <taxon>Eukaryota</taxon>
        <taxon>Sar</taxon>
        <taxon>Alveolata</taxon>
        <taxon>Dinophyceae</taxon>
        <taxon>Gonyaulacales</taxon>
        <taxon>Pyrocystaceae</taxon>
        <taxon>Alexandrium</taxon>
    </lineage>
</organism>
<dbReference type="EMBL" id="HBGE01012914">
    <property type="protein sequence ID" value="CAD9101553.1"/>
    <property type="molecule type" value="Transcribed_RNA"/>
</dbReference>
<sequence>MGTACSSCARSAAHDEEMDVAGETGLVREEEVMKMPASSKAKDGSKHAQFSLNGNETILIGDSPAAGRDAVAAKRAKDRKGTGFVKPQDLQAEDFSEEEEEEEEEKDKEGADAARTGKPYVSFEAGAGPVEDVGKVRSAGRKPTGAVTKDKLMQAMLEEEEDQEEEMDEPEGEAATNVPSTVNPQPNGAAVAPAPPPKGTRMGAGWVRAAKQKLSGQPK</sequence>
<accession>A0A7S1LDR7</accession>
<feature type="compositionally biased region" description="Acidic residues" evidence="1">
    <location>
        <begin position="158"/>
        <end position="172"/>
    </location>
</feature>
<gene>
    <name evidence="2" type="ORF">ACAT0790_LOCUS7642</name>
</gene>
<proteinExistence type="predicted"/>
<feature type="region of interest" description="Disordered" evidence="1">
    <location>
        <begin position="132"/>
        <end position="151"/>
    </location>
</feature>